<accession>A0A429XVL4</accession>
<evidence type="ECO:0000313" key="2">
    <source>
        <dbReference type="EMBL" id="RST72308.1"/>
    </source>
</evidence>
<evidence type="ECO:0008006" key="4">
    <source>
        <dbReference type="Google" id="ProtNLM"/>
    </source>
</evidence>
<comment type="caution">
    <text evidence="2">The sequence shown here is derived from an EMBL/GenBank/DDBJ whole genome shotgun (WGS) entry which is preliminary data.</text>
</comment>
<evidence type="ECO:0000256" key="1">
    <source>
        <dbReference type="SAM" id="SignalP"/>
    </source>
</evidence>
<reference evidence="2" key="1">
    <citation type="submission" date="2018-12" db="EMBL/GenBank/DDBJ databases">
        <authorList>
            <person name="Sun L."/>
            <person name="Chen Z."/>
        </authorList>
    </citation>
    <scope>NUCLEOTIDE SEQUENCE [LARGE SCALE GENOMIC DNA]</scope>
    <source>
        <strain evidence="2">3-2-2</strain>
    </source>
</reference>
<name>A0A429XVL4_9BACI</name>
<dbReference type="OrthoDB" id="2690238at2"/>
<evidence type="ECO:0000313" key="3">
    <source>
        <dbReference type="Proteomes" id="UP000287156"/>
    </source>
</evidence>
<feature type="signal peptide" evidence="1">
    <location>
        <begin position="1"/>
        <end position="21"/>
    </location>
</feature>
<dbReference type="AlphaFoldDB" id="A0A429XVL4"/>
<gene>
    <name evidence="2" type="ORF">D4T97_016875</name>
</gene>
<keyword evidence="1" id="KW-0732">Signal</keyword>
<keyword evidence="3" id="KW-1185">Reference proteome</keyword>
<organism evidence="2 3">
    <name type="scientific">Siminovitchia acidinfaciens</name>
    <dbReference type="NCBI Taxonomy" id="2321395"/>
    <lineage>
        <taxon>Bacteria</taxon>
        <taxon>Bacillati</taxon>
        <taxon>Bacillota</taxon>
        <taxon>Bacilli</taxon>
        <taxon>Bacillales</taxon>
        <taxon>Bacillaceae</taxon>
        <taxon>Siminovitchia</taxon>
    </lineage>
</organism>
<sequence length="267" mass="29880">MKWHRVILKAFVLIALLLAPAASTTAKNEDTKKKGLDVPSSVVNIGKENTFTNPAPDLPRLQPSNFAKELLKSSKVKIENPNLIRMLNESAATKSPFSFGTKATIFLGEWPLNYKSEETTPNWEYQKVNTNFYDNRGGTGNYQIHYVQEAQKIIKGGLTAKVVQAEDVQKMMQQKAFEKVKLPLAFETAVGGGTKHHQVYNIPPTRMGYLYAFAPAVHEKGSLTFGEVFLVMKGSKHRIIVKNVTSQEIGAWIPIQDHLSFSFEARQ</sequence>
<protein>
    <recommendedName>
        <fullName evidence="4">YfkD-like protein</fullName>
    </recommendedName>
</protein>
<dbReference type="InterPro" id="IPR025548">
    <property type="entry name" value="YfkD"/>
</dbReference>
<dbReference type="EMBL" id="QYTV02000009">
    <property type="protein sequence ID" value="RST72308.1"/>
    <property type="molecule type" value="Genomic_DNA"/>
</dbReference>
<dbReference type="Proteomes" id="UP000287156">
    <property type="component" value="Unassembled WGS sequence"/>
</dbReference>
<dbReference type="RefSeq" id="WP_126051935.1">
    <property type="nucleotide sequence ID" value="NZ_QYTV02000009.1"/>
</dbReference>
<proteinExistence type="predicted"/>
<feature type="chain" id="PRO_5039392061" description="YfkD-like protein" evidence="1">
    <location>
        <begin position="22"/>
        <end position="267"/>
    </location>
</feature>
<dbReference type="Pfam" id="PF14167">
    <property type="entry name" value="YfkD"/>
    <property type="match status" value="1"/>
</dbReference>